<keyword evidence="1 3" id="KW-0597">Phosphoprotein</keyword>
<evidence type="ECO:0000256" key="1">
    <source>
        <dbReference type="ARBA" id="ARBA00022553"/>
    </source>
</evidence>
<evidence type="ECO:0000259" key="5">
    <source>
        <dbReference type="PROSITE" id="PS50110"/>
    </source>
</evidence>
<evidence type="ECO:0000256" key="3">
    <source>
        <dbReference type="PROSITE-ProRule" id="PRU00169"/>
    </source>
</evidence>
<dbReference type="InterPro" id="IPR000792">
    <property type="entry name" value="Tscrpt_reg_LuxR_C"/>
</dbReference>
<feature type="modified residue" description="4-aspartylphosphate" evidence="3">
    <location>
        <position position="56"/>
    </location>
</feature>
<accession>A0ABZ2YNA3</accession>
<dbReference type="Pfam" id="PF00072">
    <property type="entry name" value="Response_reg"/>
    <property type="match status" value="1"/>
</dbReference>
<evidence type="ECO:0000313" key="7">
    <source>
        <dbReference type="Proteomes" id="UP001485459"/>
    </source>
</evidence>
<dbReference type="PROSITE" id="PS50110">
    <property type="entry name" value="RESPONSE_REGULATORY"/>
    <property type="match status" value="1"/>
</dbReference>
<evidence type="ECO:0000259" key="4">
    <source>
        <dbReference type="PROSITE" id="PS50043"/>
    </source>
</evidence>
<dbReference type="InterPro" id="IPR058245">
    <property type="entry name" value="NreC/VraR/RcsB-like_REC"/>
</dbReference>
<dbReference type="SUPFAM" id="SSF46894">
    <property type="entry name" value="C-terminal effector domain of the bipartite response regulators"/>
    <property type="match status" value="1"/>
</dbReference>
<dbReference type="InterPro" id="IPR039420">
    <property type="entry name" value="WalR-like"/>
</dbReference>
<evidence type="ECO:0000256" key="2">
    <source>
        <dbReference type="ARBA" id="ARBA00023125"/>
    </source>
</evidence>
<dbReference type="PROSITE" id="PS50043">
    <property type="entry name" value="HTH_LUXR_2"/>
    <property type="match status" value="1"/>
</dbReference>
<feature type="domain" description="HTH luxR-type" evidence="4">
    <location>
        <begin position="145"/>
        <end position="210"/>
    </location>
</feature>
<name>A0ABZ2YNA3_9BACT</name>
<dbReference type="Proteomes" id="UP001485459">
    <property type="component" value="Chromosome"/>
</dbReference>
<sequence>MMKIRLGIADAHPVIGKGIAAMLSPHSHIETVFSLTDWRDLPPEMSRSSVDVLLLDLHMPDQNVSGLCKLLRRDFPDCRIVGMSVTQEAVQVKQVMRAGAAGYLLKSMDEDGLLLAVESVFEGKQYIDAKVKTMLLEDLFQHKKRLRKKDVLTRRETEILELIAREYSSREIADKLFVSLRTVDTHRFNIIQKLQVKNAAGLIKEAYKRGLV</sequence>
<dbReference type="PRINTS" id="PR00038">
    <property type="entry name" value="HTHLUXR"/>
</dbReference>
<dbReference type="InterPro" id="IPR016032">
    <property type="entry name" value="Sig_transdc_resp-reg_C-effctor"/>
</dbReference>
<evidence type="ECO:0000313" key="6">
    <source>
        <dbReference type="EMBL" id="WZN40983.1"/>
    </source>
</evidence>
<feature type="domain" description="Response regulatory" evidence="5">
    <location>
        <begin position="5"/>
        <end position="121"/>
    </location>
</feature>
<dbReference type="SMART" id="SM00421">
    <property type="entry name" value="HTH_LUXR"/>
    <property type="match status" value="1"/>
</dbReference>
<dbReference type="SUPFAM" id="SSF52172">
    <property type="entry name" value="CheY-like"/>
    <property type="match status" value="1"/>
</dbReference>
<gene>
    <name evidence="6" type="ORF">WJU16_23760</name>
</gene>
<organism evidence="6 7">
    <name type="scientific">Chitinophaga pollutisoli</name>
    <dbReference type="NCBI Taxonomy" id="3133966"/>
    <lineage>
        <taxon>Bacteria</taxon>
        <taxon>Pseudomonadati</taxon>
        <taxon>Bacteroidota</taxon>
        <taxon>Chitinophagia</taxon>
        <taxon>Chitinophagales</taxon>
        <taxon>Chitinophagaceae</taxon>
        <taxon>Chitinophaga</taxon>
    </lineage>
</organism>
<protein>
    <submittedName>
        <fullName evidence="6">Response regulator transcription factor</fullName>
    </submittedName>
</protein>
<keyword evidence="2" id="KW-0238">DNA-binding</keyword>
<dbReference type="PANTHER" id="PTHR43214">
    <property type="entry name" value="TWO-COMPONENT RESPONSE REGULATOR"/>
    <property type="match status" value="1"/>
</dbReference>
<dbReference type="Gene3D" id="3.40.50.2300">
    <property type="match status" value="1"/>
</dbReference>
<dbReference type="PANTHER" id="PTHR43214:SF37">
    <property type="entry name" value="TRANSCRIPTIONAL REGULATORY PROTEIN YDFI"/>
    <property type="match status" value="1"/>
</dbReference>
<dbReference type="CDD" id="cd06170">
    <property type="entry name" value="LuxR_C_like"/>
    <property type="match status" value="1"/>
</dbReference>
<dbReference type="InterPro" id="IPR011006">
    <property type="entry name" value="CheY-like_superfamily"/>
</dbReference>
<dbReference type="Pfam" id="PF00196">
    <property type="entry name" value="GerE"/>
    <property type="match status" value="1"/>
</dbReference>
<dbReference type="InterPro" id="IPR001789">
    <property type="entry name" value="Sig_transdc_resp-reg_receiver"/>
</dbReference>
<reference evidence="7" key="1">
    <citation type="submission" date="2024-03" db="EMBL/GenBank/DDBJ databases">
        <title>Chitinophaga horti sp. nov., isolated from garden soil.</title>
        <authorList>
            <person name="Lee D.S."/>
            <person name="Han D.M."/>
            <person name="Baek J.H."/>
            <person name="Choi D.G."/>
            <person name="Jeon J.H."/>
            <person name="Jeon C.O."/>
        </authorList>
    </citation>
    <scope>NUCLEOTIDE SEQUENCE [LARGE SCALE GENOMIC DNA]</scope>
    <source>
        <strain evidence="7">GPA1</strain>
    </source>
</reference>
<proteinExistence type="predicted"/>
<keyword evidence="7" id="KW-1185">Reference proteome</keyword>
<dbReference type="SMART" id="SM00448">
    <property type="entry name" value="REC"/>
    <property type="match status" value="1"/>
</dbReference>
<dbReference type="RefSeq" id="WP_341835846.1">
    <property type="nucleotide sequence ID" value="NZ_CP149822.1"/>
</dbReference>
<dbReference type="CDD" id="cd17535">
    <property type="entry name" value="REC_NarL-like"/>
    <property type="match status" value="1"/>
</dbReference>
<dbReference type="EMBL" id="CP149822">
    <property type="protein sequence ID" value="WZN40983.1"/>
    <property type="molecule type" value="Genomic_DNA"/>
</dbReference>